<dbReference type="EMBL" id="CP151406">
    <property type="protein sequence ID" value="WZJ19989.1"/>
    <property type="molecule type" value="Genomic_DNA"/>
</dbReference>
<sequence>MDNSKIRQEVERDYPPAARATFAELVSAHAAGLEMNYLHHLFERRGAAEGGSGPTLRSAIEAGETIASWVASHVVFTTLPLKEWMEFCEADPEIAGEINGEPVLFNRAAGMYCYLASPAATTLLELHITYPHSPPGW</sequence>
<evidence type="ECO:0000313" key="1">
    <source>
        <dbReference type="EMBL" id="WZJ19989.1"/>
    </source>
</evidence>
<accession>A0ABZ2XDU8</accession>
<gene>
    <name evidence="1" type="ORF">AADV58_08390</name>
</gene>
<name>A0ABZ2XDU8_9RHOO</name>
<evidence type="ECO:0000313" key="2">
    <source>
        <dbReference type="Proteomes" id="UP001479520"/>
    </source>
</evidence>
<dbReference type="RefSeq" id="WP_341742888.1">
    <property type="nucleotide sequence ID" value="NZ_CP151406.1"/>
</dbReference>
<dbReference type="Proteomes" id="UP001479520">
    <property type="component" value="Chromosome"/>
</dbReference>
<reference evidence="1 2" key="1">
    <citation type="submission" date="2024-04" db="EMBL/GenBank/DDBJ databases">
        <title>Dissimilatory iodate-reducing microorganisms contribute to the enrichment of iodine in groundwater.</title>
        <authorList>
            <person name="Jiang Z."/>
        </authorList>
    </citation>
    <scope>NUCLEOTIDE SEQUENCE [LARGE SCALE GENOMIC DNA]</scope>
    <source>
        <strain evidence="1 2">NCP973</strain>
    </source>
</reference>
<keyword evidence="2" id="KW-1185">Reference proteome</keyword>
<protein>
    <submittedName>
        <fullName evidence="1">Uncharacterized protein</fullName>
    </submittedName>
</protein>
<organism evidence="1 2">
    <name type="scientific">Azonexus hydrophilus</name>
    <dbReference type="NCBI Taxonomy" id="418702"/>
    <lineage>
        <taxon>Bacteria</taxon>
        <taxon>Pseudomonadati</taxon>
        <taxon>Pseudomonadota</taxon>
        <taxon>Betaproteobacteria</taxon>
        <taxon>Rhodocyclales</taxon>
        <taxon>Azonexaceae</taxon>
        <taxon>Azonexus</taxon>
    </lineage>
</organism>
<proteinExistence type="predicted"/>